<evidence type="ECO:0000313" key="3">
    <source>
        <dbReference type="EMBL" id="QXJ35399.1"/>
    </source>
</evidence>
<organism evidence="3 4">
    <name type="scientific">Saccharolobus shibatae</name>
    <dbReference type="NCBI Taxonomy" id="2286"/>
    <lineage>
        <taxon>Archaea</taxon>
        <taxon>Thermoproteota</taxon>
        <taxon>Thermoprotei</taxon>
        <taxon>Sulfolobales</taxon>
        <taxon>Sulfolobaceae</taxon>
        <taxon>Saccharolobus</taxon>
    </lineage>
</organism>
<feature type="compositionally biased region" description="Polar residues" evidence="1">
    <location>
        <begin position="212"/>
        <end position="222"/>
    </location>
</feature>
<evidence type="ECO:0000313" key="4">
    <source>
        <dbReference type="Proteomes" id="UP000694036"/>
    </source>
</evidence>
<feature type="compositionally biased region" description="Low complexity" evidence="1">
    <location>
        <begin position="223"/>
        <end position="234"/>
    </location>
</feature>
<feature type="transmembrane region" description="Helical" evidence="2">
    <location>
        <begin position="56"/>
        <end position="75"/>
    </location>
</feature>
<dbReference type="AlphaFoldDB" id="A0A8F5GZK2"/>
<protein>
    <recommendedName>
        <fullName evidence="5">DUF973 family protein</fullName>
    </recommendedName>
</protein>
<feature type="transmembrane region" description="Helical" evidence="2">
    <location>
        <begin position="132"/>
        <end position="151"/>
    </location>
</feature>
<keyword evidence="2" id="KW-0472">Membrane</keyword>
<dbReference type="Proteomes" id="UP000694036">
    <property type="component" value="Chromosome"/>
</dbReference>
<evidence type="ECO:0000256" key="2">
    <source>
        <dbReference type="SAM" id="Phobius"/>
    </source>
</evidence>
<feature type="transmembrane region" description="Helical" evidence="2">
    <location>
        <begin position="25"/>
        <end position="44"/>
    </location>
</feature>
<proteinExistence type="predicted"/>
<feature type="transmembrane region" description="Helical" evidence="2">
    <location>
        <begin position="163"/>
        <end position="179"/>
    </location>
</feature>
<dbReference type="EMBL" id="CP077713">
    <property type="protein sequence ID" value="QXJ35399.1"/>
    <property type="molecule type" value="Genomic_DNA"/>
</dbReference>
<reference evidence="3 4" key="1">
    <citation type="journal article" date="2021" name="Environ. Microbiol.">
        <title>New insights into the diversity and evolution of the archaeal mobilome from three complete genomes of Saccharolobus shibatae.</title>
        <authorList>
            <person name="Medvedeva S."/>
            <person name="Brandt D."/>
            <person name="Cvirkaite-Krupovic V."/>
            <person name="Liu Y."/>
            <person name="Severinov K."/>
            <person name="Ishino S."/>
            <person name="Ishino Y."/>
            <person name="Prangishvili D."/>
            <person name="Kalinowski J."/>
            <person name="Krupovic M."/>
        </authorList>
    </citation>
    <scope>NUCLEOTIDE SEQUENCE [LARGE SCALE GENOMIC DNA]</scope>
    <source>
        <strain evidence="3 4">S38A</strain>
    </source>
</reference>
<evidence type="ECO:0008006" key="5">
    <source>
        <dbReference type="Google" id="ProtNLM"/>
    </source>
</evidence>
<dbReference type="InterPro" id="IPR009321">
    <property type="entry name" value="DUF973"/>
</dbReference>
<dbReference type="Pfam" id="PF06157">
    <property type="entry name" value="DUF973"/>
    <property type="match status" value="1"/>
</dbReference>
<sequence>MIIYKVMSYSEVEYKGLSYLKRGNIEIIIIILIELLAILFTYLMEYLGLPTPLQEFLVLLPSSAVSTLLTILTYLDIQRGFYTLGKAEVNIGIGNIISSLFLVLSILAIVGVVTYTLSLVFNGITSSILNPIQTLLELFAFITFIMLGFSYRLIGNHYGSNHLSIGGIVLILGVIIFIFKLEYGGLLAFIGLIITYIGLGNLSAVKRPVTTPPQASSTPIEITSSTNVSSSSSTPNITAHGGILRSNGEAFIAVSSDIEEEILSSIILNTDYSTNEITPKALSKGYNSIKINFNTNLQQLTPGNTYTIRLILANGRNVDINVAFQP</sequence>
<name>A0A8F5GZK2_9CREN</name>
<feature type="transmembrane region" description="Helical" evidence="2">
    <location>
        <begin position="185"/>
        <end position="205"/>
    </location>
</feature>
<feature type="region of interest" description="Disordered" evidence="1">
    <location>
        <begin position="211"/>
        <end position="234"/>
    </location>
</feature>
<feature type="transmembrane region" description="Helical" evidence="2">
    <location>
        <begin position="96"/>
        <end position="120"/>
    </location>
</feature>
<keyword evidence="2" id="KW-0812">Transmembrane</keyword>
<gene>
    <name evidence="3" type="ORF">J5U22_01946</name>
</gene>
<keyword evidence="2" id="KW-1133">Transmembrane helix</keyword>
<keyword evidence="4" id="KW-1185">Reference proteome</keyword>
<evidence type="ECO:0000256" key="1">
    <source>
        <dbReference type="SAM" id="MobiDB-lite"/>
    </source>
</evidence>
<accession>A0A8F5GZK2</accession>